<evidence type="ECO:0000313" key="9">
    <source>
        <dbReference type="Proteomes" id="UP000009173"/>
    </source>
</evidence>
<feature type="transmembrane region" description="Helical" evidence="7">
    <location>
        <begin position="546"/>
        <end position="572"/>
    </location>
</feature>
<feature type="transmembrane region" description="Helical" evidence="7">
    <location>
        <begin position="435"/>
        <end position="454"/>
    </location>
</feature>
<feature type="transmembrane region" description="Helical" evidence="7">
    <location>
        <begin position="403"/>
        <end position="423"/>
    </location>
</feature>
<dbReference type="RefSeq" id="WP_011792059.1">
    <property type="nucleotide sequence ID" value="NC_008751.1"/>
</dbReference>
<keyword evidence="6 7" id="KW-0472">Membrane</keyword>
<evidence type="ECO:0000256" key="4">
    <source>
        <dbReference type="ARBA" id="ARBA00022692"/>
    </source>
</evidence>
<feature type="transmembrane region" description="Helical" evidence="7">
    <location>
        <begin position="302"/>
        <end position="327"/>
    </location>
</feature>
<feature type="transmembrane region" description="Helical" evidence="7">
    <location>
        <begin position="475"/>
        <end position="495"/>
    </location>
</feature>
<feature type="transmembrane region" description="Helical" evidence="7">
    <location>
        <begin position="250"/>
        <end position="270"/>
    </location>
</feature>
<sequence>MAENESNVVVDQGQTKLSDLWTKEDYWAIWLGFVILIAGMWLFLANPSPEFAQKVDKANGVMAAEAARAPFKTLAYYKAQDDKGKLQGMDTPSGKAIGAFLTTPGAWASDPLEAFVLSKEAADERNAAAKAKFESAKVKSDAALAVAQAAEAAAAGAAFADAALNTEAQAKIAEWRAEHAKMKAAEKKTKTKPFNIATSLPMLMVALGLFFAVGMKFMGHDVPKFLVGFIGVFFVAVLALMMGHQSTMKYWGIGAEAWAIIIGMLVANTVGTPSFIKPALQVEYYIKTGLVLLGAEVLFDKIIAIGIPGIFVAWVVTPIVLICTFIFGQKILKMPSKTLNIVISSDMSVCGTSAAIATAAACRAKKEELTLAIGLSLVFTAIMMIAMPAFIKAVGMPQVLGGAWMGGTIDATGAVAAAGAFLGEKALYVAATIKMIQNVLIGVVAFGVAVYWCARVECREGHSVGWIEIWHRFPKFVLGFLAASVLFSVISGSLGSDMSQIMVNQGVLKGLSSPLRNWFFCLAFTSIGLATNFRELAHYFKGGKPLILYVAGQSFNLVLTLAMAYVMFYIVFPEITAKI</sequence>
<dbReference type="GO" id="GO:0005886">
    <property type="term" value="C:plasma membrane"/>
    <property type="evidence" value="ECO:0007669"/>
    <property type="project" value="UniProtKB-SubCell"/>
</dbReference>
<gene>
    <name evidence="8" type="ordered locus">Dvul_1098</name>
</gene>
<evidence type="ECO:0000256" key="1">
    <source>
        <dbReference type="ARBA" id="ARBA00004651"/>
    </source>
</evidence>
<protein>
    <submittedName>
        <fullName evidence="8">Uncharacterized protein</fullName>
    </submittedName>
</protein>
<dbReference type="PANTHER" id="PTHR30106:SF1">
    <property type="entry name" value="UPF0324 MEMBRANE PROTEIN FN0533"/>
    <property type="match status" value="1"/>
</dbReference>
<keyword evidence="5 7" id="KW-1133">Transmembrane helix</keyword>
<feature type="transmembrane region" description="Helical" evidence="7">
    <location>
        <begin position="515"/>
        <end position="534"/>
    </location>
</feature>
<evidence type="ECO:0000256" key="3">
    <source>
        <dbReference type="ARBA" id="ARBA00022475"/>
    </source>
</evidence>
<evidence type="ECO:0000256" key="6">
    <source>
        <dbReference type="ARBA" id="ARBA00023136"/>
    </source>
</evidence>
<feature type="transmembrane region" description="Helical" evidence="7">
    <location>
        <begin position="225"/>
        <end position="243"/>
    </location>
</feature>
<evidence type="ECO:0000313" key="8">
    <source>
        <dbReference type="EMBL" id="ABM28118.1"/>
    </source>
</evidence>
<dbReference type="Pfam" id="PF03601">
    <property type="entry name" value="Cons_hypoth698"/>
    <property type="match status" value="1"/>
</dbReference>
<dbReference type="HOGENOM" id="CLU_033541_6_0_7"/>
<feature type="transmembrane region" description="Helical" evidence="7">
    <location>
        <begin position="26"/>
        <end position="44"/>
    </location>
</feature>
<feature type="transmembrane region" description="Helical" evidence="7">
    <location>
        <begin position="193"/>
        <end position="213"/>
    </location>
</feature>
<dbReference type="KEGG" id="dvl:Dvul_1098"/>
<keyword evidence="3" id="KW-1003">Cell membrane</keyword>
<evidence type="ECO:0000256" key="5">
    <source>
        <dbReference type="ARBA" id="ARBA00022989"/>
    </source>
</evidence>
<dbReference type="PANTHER" id="PTHR30106">
    <property type="entry name" value="INNER MEMBRANE PROTEIN YEIH-RELATED"/>
    <property type="match status" value="1"/>
</dbReference>
<proteinExistence type="inferred from homology"/>
<organism evidence="8 9">
    <name type="scientific">Nitratidesulfovibrio vulgaris (strain DP4)</name>
    <name type="common">Desulfovibrio vulgaris</name>
    <dbReference type="NCBI Taxonomy" id="391774"/>
    <lineage>
        <taxon>Bacteria</taxon>
        <taxon>Pseudomonadati</taxon>
        <taxon>Thermodesulfobacteriota</taxon>
        <taxon>Desulfovibrionia</taxon>
        <taxon>Desulfovibrionales</taxon>
        <taxon>Desulfovibrionaceae</taxon>
        <taxon>Nitratidesulfovibrio</taxon>
    </lineage>
</organism>
<keyword evidence="4 7" id="KW-0812">Transmembrane</keyword>
<comment type="subcellular location">
    <subcellularLocation>
        <location evidence="1">Cell membrane</location>
        <topology evidence="1">Multi-pass membrane protein</topology>
    </subcellularLocation>
</comment>
<dbReference type="Proteomes" id="UP000009173">
    <property type="component" value="Chromosome"/>
</dbReference>
<reference evidence="9" key="1">
    <citation type="journal article" date="2009" name="Environ. Microbiol.">
        <title>Contribution of mobile genetic elements to Desulfovibrio vulgaris genome plasticity.</title>
        <authorList>
            <person name="Walker C.B."/>
            <person name="Stolyar S."/>
            <person name="Chivian D."/>
            <person name="Pinel N."/>
            <person name="Gabster J.A."/>
            <person name="Dehal P.S."/>
            <person name="He Z."/>
            <person name="Yang Z.K."/>
            <person name="Yen H.C."/>
            <person name="Zhou J."/>
            <person name="Wall J.D."/>
            <person name="Hazen T.C."/>
            <person name="Arkin A.P."/>
            <person name="Stahl D.A."/>
        </authorList>
    </citation>
    <scope>NUCLEOTIDE SEQUENCE [LARGE SCALE GENOMIC DNA]</scope>
    <source>
        <strain evidence="9">DP4</strain>
    </source>
</reference>
<comment type="similarity">
    <text evidence="2">Belongs to the UPF0324 family.</text>
</comment>
<dbReference type="EMBL" id="CP000527">
    <property type="protein sequence ID" value="ABM28118.1"/>
    <property type="molecule type" value="Genomic_DNA"/>
</dbReference>
<accession>A0A0H3A7H7</accession>
<evidence type="ECO:0000256" key="2">
    <source>
        <dbReference type="ARBA" id="ARBA00007977"/>
    </source>
</evidence>
<name>A0A0H3A7H7_NITV4</name>
<evidence type="ECO:0000256" key="7">
    <source>
        <dbReference type="SAM" id="Phobius"/>
    </source>
</evidence>
<dbReference type="AlphaFoldDB" id="A0A0H3A7H7"/>
<feature type="transmembrane region" description="Helical" evidence="7">
    <location>
        <begin position="371"/>
        <end position="391"/>
    </location>
</feature>
<dbReference type="InterPro" id="IPR018383">
    <property type="entry name" value="UPF0324_pro"/>
</dbReference>